<comment type="function">
    <text evidence="1">Catalyzes the hydrolysis of queuosine 5'-phosphate, releasing the nucleobase queuine (q). Is required for salvage of queuine from exogenous queuosine (Q) that is imported and then converted to queuosine 5'-phosphate intracellularly.</text>
</comment>
<keyword evidence="1" id="KW-0378">Hydrolase</keyword>
<dbReference type="Pfam" id="PF10343">
    <property type="entry name" value="Q_salvage"/>
    <property type="match status" value="1"/>
</dbReference>
<dbReference type="PANTHER" id="PTHR21314:SF1">
    <property type="entry name" value="QUEUOSINE SALVAGE PROTEIN"/>
    <property type="match status" value="1"/>
</dbReference>
<comment type="catalytic activity">
    <reaction evidence="1">
        <text>queuosine 5'-phosphate + H2O = queuine + D-ribose 5-phosphate</text>
        <dbReference type="Rhea" id="RHEA:75387"/>
        <dbReference type="ChEBI" id="CHEBI:15377"/>
        <dbReference type="ChEBI" id="CHEBI:17433"/>
        <dbReference type="ChEBI" id="CHEBI:78346"/>
        <dbReference type="ChEBI" id="CHEBI:194371"/>
    </reaction>
    <physiologicalReaction direction="left-to-right" evidence="1">
        <dbReference type="Rhea" id="RHEA:75388"/>
    </physiologicalReaction>
</comment>
<evidence type="ECO:0000256" key="1">
    <source>
        <dbReference type="RuleBase" id="RU365002"/>
    </source>
</evidence>
<proteinExistence type="inferred from homology"/>
<accession>A0ABP0PGP0</accession>
<gene>
    <name evidence="2" type="ORF">SCF082_LOCUS36323</name>
</gene>
<evidence type="ECO:0000313" key="3">
    <source>
        <dbReference type="Proteomes" id="UP001642464"/>
    </source>
</evidence>
<dbReference type="Proteomes" id="UP001642464">
    <property type="component" value="Unassembled WGS sequence"/>
</dbReference>
<organism evidence="2 3">
    <name type="scientific">Durusdinium trenchii</name>
    <dbReference type="NCBI Taxonomy" id="1381693"/>
    <lineage>
        <taxon>Eukaryota</taxon>
        <taxon>Sar</taxon>
        <taxon>Alveolata</taxon>
        <taxon>Dinophyceae</taxon>
        <taxon>Suessiales</taxon>
        <taxon>Symbiodiniaceae</taxon>
        <taxon>Durusdinium</taxon>
    </lineage>
</organism>
<dbReference type="InterPro" id="IPR019438">
    <property type="entry name" value="Q_salvage"/>
</dbReference>
<dbReference type="EMBL" id="CAXAMM010035669">
    <property type="protein sequence ID" value="CAK9074677.1"/>
    <property type="molecule type" value="Genomic_DNA"/>
</dbReference>
<comment type="caution">
    <text evidence="2">The sequence shown here is derived from an EMBL/GenBank/DDBJ whole genome shotgun (WGS) entry which is preliminary data.</text>
</comment>
<name>A0ABP0PGP0_9DINO</name>
<protein>
    <recommendedName>
        <fullName evidence="1">Queuosine 5'-phosphate N-glycosylase/hydrolase</fullName>
        <ecNumber evidence="1">3.2.2.-</ecNumber>
    </recommendedName>
    <alternativeName>
        <fullName evidence="1">Queuosine-nucleotide N-glycosylase/hydrolase</fullName>
    </alternativeName>
</protein>
<sequence>MAPSLGAWRDVEELPDFRHMSSMPCHERARHSACALQDVASAMSLPAWASRINAANLTAALDLHDVCAMASQHHIAGLHKTRGDPIASGVPQSLEEEAAMLVLAGALDFGASWRDELRSHHGKGAWETVKQGIESLSQMCPELKAEWLFHLSHTAVAMHFRLEHADHLTQFVSKLHSVVHELGENLIKQNVPSLAEYIMSLLEELRGDPHAAGKLIQDLADTFPTAFQDTAYLKRLPIYFYKKAQTVACELHERFHSLDDRFNFPDIEMLTGNVDPLVIAVLRRHEVVKTTWDLTKALQADTDLSTGGAAEVSLRAAGVAALEDMAWLAKLKGYPISPTMLGNYLWACGKSEAYANAQRHISKETCFY</sequence>
<evidence type="ECO:0000313" key="2">
    <source>
        <dbReference type="EMBL" id="CAK9074677.1"/>
    </source>
</evidence>
<reference evidence="2 3" key="1">
    <citation type="submission" date="2024-02" db="EMBL/GenBank/DDBJ databases">
        <authorList>
            <person name="Chen Y."/>
            <person name="Shah S."/>
            <person name="Dougan E. K."/>
            <person name="Thang M."/>
            <person name="Chan C."/>
        </authorList>
    </citation>
    <scope>NUCLEOTIDE SEQUENCE [LARGE SCALE GENOMIC DNA]</scope>
</reference>
<comment type="similarity">
    <text evidence="1">Belongs to the QNG1 protein family.</text>
</comment>
<dbReference type="EC" id="3.2.2.-" evidence="1"/>
<dbReference type="PANTHER" id="PTHR21314">
    <property type="entry name" value="QUEUOSINE 5'-PHOSPHATE N-GLYCOSYLASE_HYDROLASE-RELATED"/>
    <property type="match status" value="1"/>
</dbReference>
<keyword evidence="3" id="KW-1185">Reference proteome</keyword>